<dbReference type="Proteomes" id="UP000078512">
    <property type="component" value="Unassembled WGS sequence"/>
</dbReference>
<organism evidence="10 11">
    <name type="scientific">Linnemannia elongata AG-77</name>
    <dbReference type="NCBI Taxonomy" id="1314771"/>
    <lineage>
        <taxon>Eukaryota</taxon>
        <taxon>Fungi</taxon>
        <taxon>Fungi incertae sedis</taxon>
        <taxon>Mucoromycota</taxon>
        <taxon>Mortierellomycotina</taxon>
        <taxon>Mortierellomycetes</taxon>
        <taxon>Mortierellales</taxon>
        <taxon>Mortierellaceae</taxon>
        <taxon>Linnemannia</taxon>
    </lineage>
</organism>
<feature type="domain" description="RING-type" evidence="9">
    <location>
        <begin position="2"/>
        <end position="44"/>
    </location>
</feature>
<dbReference type="AlphaFoldDB" id="A0A197KD34"/>
<dbReference type="InterPro" id="IPR001841">
    <property type="entry name" value="Znf_RING"/>
</dbReference>
<dbReference type="PROSITE" id="PS50089">
    <property type="entry name" value="ZF_RING_2"/>
    <property type="match status" value="1"/>
</dbReference>
<keyword evidence="11" id="KW-1185">Reference proteome</keyword>
<evidence type="ECO:0000256" key="6">
    <source>
        <dbReference type="ARBA" id="ARBA00022989"/>
    </source>
</evidence>
<evidence type="ECO:0000256" key="7">
    <source>
        <dbReference type="ARBA" id="ARBA00023136"/>
    </source>
</evidence>
<dbReference type="GO" id="GO:0008270">
    <property type="term" value="F:zinc ion binding"/>
    <property type="evidence" value="ECO:0007669"/>
    <property type="project" value="UniProtKB-KW"/>
</dbReference>
<keyword evidence="6" id="KW-1133">Transmembrane helix</keyword>
<keyword evidence="3" id="KW-0479">Metal-binding</keyword>
<dbReference type="PANTHER" id="PTHR47168:SF1">
    <property type="entry name" value="OS02G0798600 PROTEIN"/>
    <property type="match status" value="1"/>
</dbReference>
<dbReference type="InterPro" id="IPR051653">
    <property type="entry name" value="E3_ligase_sorting_rcpt"/>
</dbReference>
<keyword evidence="7" id="KW-0472">Membrane</keyword>
<protein>
    <recommendedName>
        <fullName evidence="9">RING-type domain-containing protein</fullName>
    </recommendedName>
</protein>
<dbReference type="Pfam" id="PF13639">
    <property type="entry name" value="zf-RING_2"/>
    <property type="match status" value="1"/>
</dbReference>
<accession>A0A197KD34</accession>
<evidence type="ECO:0000256" key="1">
    <source>
        <dbReference type="ARBA" id="ARBA00004167"/>
    </source>
</evidence>
<dbReference type="OrthoDB" id="8062037at2759"/>
<dbReference type="STRING" id="1314771.A0A197KD34"/>
<evidence type="ECO:0000313" key="10">
    <source>
        <dbReference type="EMBL" id="OAQ35420.1"/>
    </source>
</evidence>
<evidence type="ECO:0000256" key="4">
    <source>
        <dbReference type="ARBA" id="ARBA00022771"/>
    </source>
</evidence>
<dbReference type="EMBL" id="KV442014">
    <property type="protein sequence ID" value="OAQ35420.1"/>
    <property type="molecule type" value="Genomic_DNA"/>
</dbReference>
<dbReference type="SMART" id="SM00184">
    <property type="entry name" value="RING"/>
    <property type="match status" value="1"/>
</dbReference>
<evidence type="ECO:0000256" key="3">
    <source>
        <dbReference type="ARBA" id="ARBA00022723"/>
    </source>
</evidence>
<dbReference type="SUPFAM" id="SSF57850">
    <property type="entry name" value="RING/U-box"/>
    <property type="match status" value="1"/>
</dbReference>
<evidence type="ECO:0000259" key="9">
    <source>
        <dbReference type="PROSITE" id="PS50089"/>
    </source>
</evidence>
<keyword evidence="2" id="KW-0812">Transmembrane</keyword>
<evidence type="ECO:0000256" key="5">
    <source>
        <dbReference type="ARBA" id="ARBA00022833"/>
    </source>
</evidence>
<dbReference type="GO" id="GO:0016020">
    <property type="term" value="C:membrane"/>
    <property type="evidence" value="ECO:0007669"/>
    <property type="project" value="UniProtKB-SubCell"/>
</dbReference>
<sequence>MCAICLGEYEVGDQVRTLPCYHQYHLACIDPWLLNVASLCPICKRDLWPGSP</sequence>
<keyword evidence="5" id="KW-0862">Zinc</keyword>
<dbReference type="InterPro" id="IPR013083">
    <property type="entry name" value="Znf_RING/FYVE/PHD"/>
</dbReference>
<proteinExistence type="predicted"/>
<evidence type="ECO:0000256" key="2">
    <source>
        <dbReference type="ARBA" id="ARBA00022692"/>
    </source>
</evidence>
<dbReference type="PANTHER" id="PTHR47168">
    <property type="entry name" value="RING ZINC FINGER DOMAIN SUPERFAMILY PROTEIN-RELATED"/>
    <property type="match status" value="1"/>
</dbReference>
<gene>
    <name evidence="10" type="ORF">K457DRAFT_65973</name>
</gene>
<name>A0A197KD34_9FUNG</name>
<evidence type="ECO:0000256" key="8">
    <source>
        <dbReference type="PROSITE-ProRule" id="PRU00175"/>
    </source>
</evidence>
<dbReference type="Gene3D" id="3.30.40.10">
    <property type="entry name" value="Zinc/RING finger domain, C3HC4 (zinc finger)"/>
    <property type="match status" value="1"/>
</dbReference>
<comment type="subcellular location">
    <subcellularLocation>
        <location evidence="1">Membrane</location>
        <topology evidence="1">Single-pass membrane protein</topology>
    </subcellularLocation>
</comment>
<keyword evidence="4 8" id="KW-0863">Zinc-finger</keyword>
<evidence type="ECO:0000313" key="11">
    <source>
        <dbReference type="Proteomes" id="UP000078512"/>
    </source>
</evidence>
<reference evidence="10 11" key="1">
    <citation type="submission" date="2016-05" db="EMBL/GenBank/DDBJ databases">
        <title>Genome sequencing reveals origins of a unique bacterial endosymbiosis in the earliest lineages of terrestrial Fungi.</title>
        <authorList>
            <consortium name="DOE Joint Genome Institute"/>
            <person name="Uehling J."/>
            <person name="Gryganskyi A."/>
            <person name="Hameed K."/>
            <person name="Tschaplinski T."/>
            <person name="Misztal P."/>
            <person name="Wu S."/>
            <person name="Desiro A."/>
            <person name="Vande Pol N."/>
            <person name="Du Z.-Y."/>
            <person name="Zienkiewicz A."/>
            <person name="Zienkiewicz K."/>
            <person name="Morin E."/>
            <person name="Tisserant E."/>
            <person name="Splivallo R."/>
            <person name="Hainaut M."/>
            <person name="Henrissat B."/>
            <person name="Ohm R."/>
            <person name="Kuo A."/>
            <person name="Yan J."/>
            <person name="Lipzen A."/>
            <person name="Nolan M."/>
            <person name="Labutti K."/>
            <person name="Barry K."/>
            <person name="Goldstein A."/>
            <person name="Labbe J."/>
            <person name="Schadt C."/>
            <person name="Tuskan G."/>
            <person name="Grigoriev I."/>
            <person name="Martin F."/>
            <person name="Vilgalys R."/>
            <person name="Bonito G."/>
        </authorList>
    </citation>
    <scope>NUCLEOTIDE SEQUENCE [LARGE SCALE GENOMIC DNA]</scope>
    <source>
        <strain evidence="10 11">AG-77</strain>
    </source>
</reference>
<dbReference type="FunFam" id="3.30.40.10:FF:000388">
    <property type="entry name" value="Putative RING zinc finger domain superfamily protein"/>
    <property type="match status" value="1"/>
</dbReference>